<evidence type="ECO:0000313" key="2">
    <source>
        <dbReference type="EMBL" id="SHG39212.1"/>
    </source>
</evidence>
<keyword evidence="1" id="KW-1133">Transmembrane helix</keyword>
<feature type="transmembrane region" description="Helical" evidence="1">
    <location>
        <begin position="94"/>
        <end position="115"/>
    </location>
</feature>
<accession>A0A1M5JF58</accession>
<dbReference type="STRING" id="870908.SAMN04488044_0640"/>
<keyword evidence="3" id="KW-1185">Reference proteome</keyword>
<dbReference type="Proteomes" id="UP000184211">
    <property type="component" value="Unassembled WGS sequence"/>
</dbReference>
<gene>
    <name evidence="2" type="ORF">SAMN04488044_0640</name>
</gene>
<dbReference type="RefSeq" id="WP_072790389.1">
    <property type="nucleotide sequence ID" value="NZ_FQWM01000001.1"/>
</dbReference>
<proteinExistence type="predicted"/>
<organism evidence="2 3">
    <name type="scientific">Cognatishimia maritima</name>
    <dbReference type="NCBI Taxonomy" id="870908"/>
    <lineage>
        <taxon>Bacteria</taxon>
        <taxon>Pseudomonadati</taxon>
        <taxon>Pseudomonadota</taxon>
        <taxon>Alphaproteobacteria</taxon>
        <taxon>Rhodobacterales</taxon>
        <taxon>Paracoccaceae</taxon>
        <taxon>Cognatishimia</taxon>
    </lineage>
</organism>
<dbReference type="AlphaFoldDB" id="A0A1M5JF58"/>
<evidence type="ECO:0000313" key="3">
    <source>
        <dbReference type="Proteomes" id="UP000184211"/>
    </source>
</evidence>
<evidence type="ECO:0000256" key="1">
    <source>
        <dbReference type="SAM" id="Phobius"/>
    </source>
</evidence>
<sequence length="149" mass="16082">MTFQDRNTIVSIVVNLTMLTYVISRLITMQAAGAFDGPDAVNVWARMVVWVIPLSIAATIAGTILFNIFFAVATGQQKPSFVVDERDKHFERRGSFAVIAGAGIGFVSGIVALAMDYSALVGLNIMYFGMAAGALGSDLVRFASYRRGY</sequence>
<name>A0A1M5JF58_9RHOB</name>
<protein>
    <submittedName>
        <fullName evidence="2">Uncharacterized protein</fullName>
    </submittedName>
</protein>
<feature type="transmembrane region" description="Helical" evidence="1">
    <location>
        <begin position="47"/>
        <end position="73"/>
    </location>
</feature>
<reference evidence="3" key="1">
    <citation type="submission" date="2016-11" db="EMBL/GenBank/DDBJ databases">
        <authorList>
            <person name="Varghese N."/>
            <person name="Submissions S."/>
        </authorList>
    </citation>
    <scope>NUCLEOTIDE SEQUENCE [LARGE SCALE GENOMIC DNA]</scope>
    <source>
        <strain evidence="3">DSM 28223</strain>
    </source>
</reference>
<dbReference type="OrthoDB" id="7689668at2"/>
<dbReference type="EMBL" id="FQWM01000001">
    <property type="protein sequence ID" value="SHG39212.1"/>
    <property type="molecule type" value="Genomic_DNA"/>
</dbReference>
<keyword evidence="1" id="KW-0472">Membrane</keyword>
<feature type="transmembrane region" description="Helical" evidence="1">
    <location>
        <begin position="12"/>
        <end position="35"/>
    </location>
</feature>
<feature type="transmembrane region" description="Helical" evidence="1">
    <location>
        <begin position="121"/>
        <end position="140"/>
    </location>
</feature>
<keyword evidence="1" id="KW-0812">Transmembrane</keyword>